<evidence type="ECO:0000259" key="10">
    <source>
        <dbReference type="Pfam" id="PF02463"/>
    </source>
</evidence>
<reference evidence="11" key="1">
    <citation type="submission" date="2024-02" db="EMBL/GenBank/DDBJ databases">
        <title>Tomenella chthoni gen. nov. sp. nov., a member of the family Jonesiaceae isolated from bat guano.</title>
        <authorList>
            <person name="Miller S.L."/>
            <person name="King J."/>
            <person name="Sankaranarayanan K."/>
            <person name="Lawson P.A."/>
        </authorList>
    </citation>
    <scope>NUCLEOTIDE SEQUENCE</scope>
    <source>
        <strain evidence="11">BS-20</strain>
    </source>
</reference>
<organism evidence="11">
    <name type="scientific">Jonesiaceae bacterium BS-20</name>
    <dbReference type="NCBI Taxonomy" id="3120821"/>
    <lineage>
        <taxon>Bacteria</taxon>
        <taxon>Bacillati</taxon>
        <taxon>Actinomycetota</taxon>
        <taxon>Actinomycetes</taxon>
        <taxon>Micrococcales</taxon>
        <taxon>Jonesiaceae</taxon>
    </lineage>
</organism>
<dbReference type="GO" id="GO:0009432">
    <property type="term" value="P:SOS response"/>
    <property type="evidence" value="ECO:0007669"/>
    <property type="project" value="TreeGrafter"/>
</dbReference>
<dbReference type="CDD" id="cd03241">
    <property type="entry name" value="ABC_RecN"/>
    <property type="match status" value="1"/>
</dbReference>
<evidence type="ECO:0000256" key="1">
    <source>
        <dbReference type="ARBA" id="ARBA00003618"/>
    </source>
</evidence>
<keyword evidence="7 9" id="KW-0234">DNA repair</keyword>
<evidence type="ECO:0000256" key="5">
    <source>
        <dbReference type="ARBA" id="ARBA00022763"/>
    </source>
</evidence>
<dbReference type="InterPro" id="IPR027417">
    <property type="entry name" value="P-loop_NTPase"/>
</dbReference>
<keyword evidence="6" id="KW-0067">ATP-binding</keyword>
<dbReference type="NCBIfam" id="TIGR00634">
    <property type="entry name" value="recN"/>
    <property type="match status" value="1"/>
</dbReference>
<evidence type="ECO:0000256" key="7">
    <source>
        <dbReference type="ARBA" id="ARBA00023204"/>
    </source>
</evidence>
<dbReference type="PANTHER" id="PTHR11059:SF0">
    <property type="entry name" value="DNA REPAIR PROTEIN RECN"/>
    <property type="match status" value="1"/>
</dbReference>
<evidence type="ECO:0000313" key="11">
    <source>
        <dbReference type="EMBL" id="XBH22629.1"/>
    </source>
</evidence>
<dbReference type="SUPFAM" id="SSF52540">
    <property type="entry name" value="P-loop containing nucleoside triphosphate hydrolases"/>
    <property type="match status" value="1"/>
</dbReference>
<dbReference type="PANTHER" id="PTHR11059">
    <property type="entry name" value="DNA REPAIR PROTEIN RECN"/>
    <property type="match status" value="1"/>
</dbReference>
<evidence type="ECO:0000256" key="6">
    <source>
        <dbReference type="ARBA" id="ARBA00022840"/>
    </source>
</evidence>
<evidence type="ECO:0000256" key="9">
    <source>
        <dbReference type="PIRNR" id="PIRNR003128"/>
    </source>
</evidence>
<dbReference type="Gene3D" id="3.40.50.300">
    <property type="entry name" value="P-loop containing nucleotide triphosphate hydrolases"/>
    <property type="match status" value="2"/>
</dbReference>
<dbReference type="PIRSF" id="PIRSF003128">
    <property type="entry name" value="RecN"/>
    <property type="match status" value="1"/>
</dbReference>
<sequence length="586" mass="62992">MNWSAQRMLEEISIENLGVIGKTQVELGPGLTVITGETGAGKTMLLTGLNLLMGGKTDSSMVRTGSKSSYVEGRVGEITPEVKEQIDLAGGVLDDDETLLIARSIAAAGRSRTFLGGRAVPQQVLSEIARELVTIHGQSEQIRLKTSTKQREALDEFAGDACEKLLAEYRKTWTERATTATHLQTIIEKQQERAHEAELLRIGLTEIERVDPQPAEDVALAAEALRLSNSQELKLSAYEAYGALKGGDILDNSNESANVAELLDQAKRALLSVAHNDPELAKLAGRIDESVFMLEDVAADLSSYLSSLESDPGRLEFVEQRRSELSGLTRTYGETIDEVLKWSSVSGLRLLELEDDSERIVSLQAEVTVLDAKLIELAKKLTKERTRAAKNLGTEVSQELKGLAMGGAAFSVEIEKLDEPGPHGQDAITMLLSAHRGAPARPLGKGASGGELSRVMLALEVALATASSSGSRGVPTMIFDEVDAGVGGQAAIEIGRRLAQLAQTFQVIVVTHLAQVAAFAHTQLVVVKGTHGSNQNASEIVTQSDIRKVSGDERVQELARMLSGQQDSQTAQQHALELLELATVRL</sequence>
<dbReference type="AlphaFoldDB" id="A0AAU7DZ39"/>
<dbReference type="InterPro" id="IPR004604">
    <property type="entry name" value="DNA_recomb/repair_RecN"/>
</dbReference>
<protein>
    <recommendedName>
        <fullName evidence="3 9">DNA repair protein RecN</fullName>
    </recommendedName>
    <alternativeName>
        <fullName evidence="8 9">Recombination protein N</fullName>
    </alternativeName>
</protein>
<keyword evidence="5 9" id="KW-0227">DNA damage</keyword>
<evidence type="ECO:0000256" key="2">
    <source>
        <dbReference type="ARBA" id="ARBA00009441"/>
    </source>
</evidence>
<comment type="function">
    <text evidence="1 9">May be involved in recombinational repair of damaged DNA.</text>
</comment>
<dbReference type="InterPro" id="IPR003395">
    <property type="entry name" value="RecF/RecN/SMC_N"/>
</dbReference>
<dbReference type="Pfam" id="PF02463">
    <property type="entry name" value="SMC_N"/>
    <property type="match status" value="1"/>
</dbReference>
<dbReference type="GO" id="GO:0005524">
    <property type="term" value="F:ATP binding"/>
    <property type="evidence" value="ECO:0007669"/>
    <property type="project" value="UniProtKB-KW"/>
</dbReference>
<keyword evidence="4" id="KW-0547">Nucleotide-binding</keyword>
<evidence type="ECO:0000256" key="3">
    <source>
        <dbReference type="ARBA" id="ARBA00021315"/>
    </source>
</evidence>
<comment type="similarity">
    <text evidence="2 9">Belongs to the RecN family.</text>
</comment>
<dbReference type="GO" id="GO:0006281">
    <property type="term" value="P:DNA repair"/>
    <property type="evidence" value="ECO:0007669"/>
    <property type="project" value="UniProtKB-KW"/>
</dbReference>
<dbReference type="EMBL" id="CP146203">
    <property type="protein sequence ID" value="XBH22629.1"/>
    <property type="molecule type" value="Genomic_DNA"/>
</dbReference>
<evidence type="ECO:0000256" key="8">
    <source>
        <dbReference type="ARBA" id="ARBA00033408"/>
    </source>
</evidence>
<gene>
    <name evidence="11" type="primary">recN</name>
    <name evidence="11" type="ORF">V5R04_05260</name>
</gene>
<dbReference type="GO" id="GO:0006310">
    <property type="term" value="P:DNA recombination"/>
    <property type="evidence" value="ECO:0007669"/>
    <property type="project" value="InterPro"/>
</dbReference>
<dbReference type="GO" id="GO:0043590">
    <property type="term" value="C:bacterial nucleoid"/>
    <property type="evidence" value="ECO:0007669"/>
    <property type="project" value="TreeGrafter"/>
</dbReference>
<name>A0AAU7DZ39_9MICO</name>
<proteinExistence type="inferred from homology"/>
<accession>A0AAU7DZ39</accession>
<feature type="domain" description="RecF/RecN/SMC N-terminal" evidence="10">
    <location>
        <begin position="9"/>
        <end position="530"/>
    </location>
</feature>
<evidence type="ECO:0000256" key="4">
    <source>
        <dbReference type="ARBA" id="ARBA00022741"/>
    </source>
</evidence>